<dbReference type="AlphaFoldDB" id="A0A3M0G3C6"/>
<evidence type="ECO:0000256" key="1">
    <source>
        <dbReference type="ARBA" id="ARBA00022679"/>
    </source>
</evidence>
<dbReference type="Proteomes" id="UP000281985">
    <property type="component" value="Unassembled WGS sequence"/>
</dbReference>
<dbReference type="EMBL" id="REFV01000006">
    <property type="protein sequence ID" value="RMB59424.1"/>
    <property type="molecule type" value="Genomic_DNA"/>
</dbReference>
<keyword evidence="5" id="KW-1185">Reference proteome</keyword>
<sequence length="261" mass="29930">MKTALLLSTYNWPEALELILKSIQIQTQAPDELVIADDGSTTETKDLIDTFRTQVSYPVNHIWHEDNGFQKSIILNKAVAAINADYIIQVDGDCILHNKFVADHIAFAKANQYLYGSRVNIKEEFAQSIVSEGKINFNLRSKQIKNKMRTIHSPVLSNFFKPQQKISKKLRGCNVSYWRSDFIAANGYNEDMTGWGKEDSEFILRLVNAGIKGRRLRYRGIVFHIWHKISSKQRLSINEDIQQETIAMNKTSCENGVNKYL</sequence>
<keyword evidence="1 4" id="KW-0808">Transferase</keyword>
<protein>
    <submittedName>
        <fullName evidence="4">Glycosyltransferase</fullName>
    </submittedName>
</protein>
<dbReference type="RefSeq" id="WP_121917062.1">
    <property type="nucleotide sequence ID" value="NZ_REFV01000006.1"/>
</dbReference>
<dbReference type="InterPro" id="IPR001173">
    <property type="entry name" value="Glyco_trans_2-like"/>
</dbReference>
<dbReference type="OrthoDB" id="9801954at2"/>
<proteinExistence type="predicted"/>
<evidence type="ECO:0000313" key="4">
    <source>
        <dbReference type="EMBL" id="RMB59424.1"/>
    </source>
</evidence>
<dbReference type="InterPro" id="IPR029044">
    <property type="entry name" value="Nucleotide-diphossugar_trans"/>
</dbReference>
<dbReference type="PANTHER" id="PTHR43685:SF3">
    <property type="entry name" value="SLR2126 PROTEIN"/>
    <property type="match status" value="1"/>
</dbReference>
<evidence type="ECO:0000259" key="3">
    <source>
        <dbReference type="Pfam" id="PF02709"/>
    </source>
</evidence>
<name>A0A3M0G3C6_9FLAO</name>
<dbReference type="Pfam" id="PF00535">
    <property type="entry name" value="Glycos_transf_2"/>
    <property type="match status" value="1"/>
</dbReference>
<dbReference type="CDD" id="cd06420">
    <property type="entry name" value="GT2_Chondriotin_Pol_N"/>
    <property type="match status" value="1"/>
</dbReference>
<dbReference type="Pfam" id="PF02709">
    <property type="entry name" value="Glyco_transf_7C"/>
    <property type="match status" value="1"/>
</dbReference>
<dbReference type="PANTHER" id="PTHR43685">
    <property type="entry name" value="GLYCOSYLTRANSFERASE"/>
    <property type="match status" value="1"/>
</dbReference>
<organism evidence="4 5">
    <name type="scientific">Dokdonia sinensis</name>
    <dbReference type="NCBI Taxonomy" id="2479847"/>
    <lineage>
        <taxon>Bacteria</taxon>
        <taxon>Pseudomonadati</taxon>
        <taxon>Bacteroidota</taxon>
        <taxon>Flavobacteriia</taxon>
        <taxon>Flavobacteriales</taxon>
        <taxon>Flavobacteriaceae</taxon>
        <taxon>Dokdonia</taxon>
    </lineage>
</organism>
<gene>
    <name evidence="4" type="ORF">EAX61_07500</name>
</gene>
<feature type="domain" description="Glycosyltransferase 2-like" evidence="2">
    <location>
        <begin position="7"/>
        <end position="154"/>
    </location>
</feature>
<reference evidence="4 5" key="1">
    <citation type="submission" date="2018-10" db="EMBL/GenBank/DDBJ databases">
        <title>Dokdonia luteus sp. nov., isolated from sea water.</title>
        <authorList>
            <person name="Zhou L.Y."/>
            <person name="Du Z.J."/>
        </authorList>
    </citation>
    <scope>NUCLEOTIDE SEQUENCE [LARGE SCALE GENOMIC DNA]</scope>
    <source>
        <strain evidence="4 5">SH27</strain>
    </source>
</reference>
<dbReference type="InterPro" id="IPR050834">
    <property type="entry name" value="Glycosyltransf_2"/>
</dbReference>
<dbReference type="Gene3D" id="3.90.550.10">
    <property type="entry name" value="Spore Coat Polysaccharide Biosynthesis Protein SpsA, Chain A"/>
    <property type="match status" value="1"/>
</dbReference>
<accession>A0A3M0G3C6</accession>
<evidence type="ECO:0000259" key="2">
    <source>
        <dbReference type="Pfam" id="PF00535"/>
    </source>
</evidence>
<dbReference type="GO" id="GO:0016740">
    <property type="term" value="F:transferase activity"/>
    <property type="evidence" value="ECO:0007669"/>
    <property type="project" value="UniProtKB-KW"/>
</dbReference>
<dbReference type="InterPro" id="IPR027791">
    <property type="entry name" value="Galactosyl_T_C"/>
</dbReference>
<evidence type="ECO:0000313" key="5">
    <source>
        <dbReference type="Proteomes" id="UP000281985"/>
    </source>
</evidence>
<feature type="domain" description="Galactosyltransferase C-terminal" evidence="3">
    <location>
        <begin position="167"/>
        <end position="228"/>
    </location>
</feature>
<comment type="caution">
    <text evidence="4">The sequence shown here is derived from an EMBL/GenBank/DDBJ whole genome shotgun (WGS) entry which is preliminary data.</text>
</comment>
<dbReference type="SUPFAM" id="SSF53448">
    <property type="entry name" value="Nucleotide-diphospho-sugar transferases"/>
    <property type="match status" value="1"/>
</dbReference>